<dbReference type="GeneID" id="110239123"/>
<dbReference type="Gene3D" id="2.60.120.680">
    <property type="entry name" value="GOLD domain"/>
    <property type="match status" value="1"/>
</dbReference>
<evidence type="ECO:0000259" key="1">
    <source>
        <dbReference type="PROSITE" id="PS50848"/>
    </source>
</evidence>
<dbReference type="PANTHER" id="PTHR13510:SF44">
    <property type="entry name" value="RABENOSYN-5"/>
    <property type="match status" value="1"/>
</dbReference>
<evidence type="ECO:0000313" key="3">
    <source>
        <dbReference type="Proteomes" id="UP000887567"/>
    </source>
</evidence>
<dbReference type="Proteomes" id="UP000887567">
    <property type="component" value="Unplaced"/>
</dbReference>
<dbReference type="Gene3D" id="3.30.530.20">
    <property type="match status" value="1"/>
</dbReference>
<dbReference type="PANTHER" id="PTHR13510">
    <property type="entry name" value="FYVE-FINGER-CONTAINING RAB5 EFFECTOR PROTEIN RABENOSYN-5-RELATED"/>
    <property type="match status" value="1"/>
</dbReference>
<dbReference type="GO" id="GO:0008289">
    <property type="term" value="F:lipid binding"/>
    <property type="evidence" value="ECO:0007669"/>
    <property type="project" value="InterPro"/>
</dbReference>
<reference evidence="2" key="1">
    <citation type="submission" date="2022-11" db="UniProtKB">
        <authorList>
            <consortium name="EnsemblMetazoa"/>
        </authorList>
    </citation>
    <scope>IDENTIFICATION</scope>
</reference>
<dbReference type="RefSeq" id="XP_020900491.1">
    <property type="nucleotide sequence ID" value="XM_021044832.2"/>
</dbReference>
<accession>A0A913X857</accession>
<dbReference type="InterPro" id="IPR036598">
    <property type="entry name" value="GOLD_dom_sf"/>
</dbReference>
<dbReference type="SUPFAM" id="SSF101576">
    <property type="entry name" value="Supernatant protein factor (SPF), C-terminal domain"/>
    <property type="match status" value="1"/>
</dbReference>
<dbReference type="InterPro" id="IPR052727">
    <property type="entry name" value="Rab4/Rab5_effector"/>
</dbReference>
<dbReference type="EnsemblMetazoa" id="XM_021044832.2">
    <property type="protein sequence ID" value="XP_020900491.1"/>
    <property type="gene ID" value="LOC110239123"/>
</dbReference>
<organism evidence="2 3">
    <name type="scientific">Exaiptasia diaphana</name>
    <name type="common">Tropical sea anemone</name>
    <name type="synonym">Aiptasia pulchella</name>
    <dbReference type="NCBI Taxonomy" id="2652724"/>
    <lineage>
        <taxon>Eukaryota</taxon>
        <taxon>Metazoa</taxon>
        <taxon>Cnidaria</taxon>
        <taxon>Anthozoa</taxon>
        <taxon>Hexacorallia</taxon>
        <taxon>Actiniaria</taxon>
        <taxon>Aiptasiidae</taxon>
        <taxon>Exaiptasia</taxon>
    </lineage>
</organism>
<dbReference type="SUPFAM" id="SSF55961">
    <property type="entry name" value="Bet v1-like"/>
    <property type="match status" value="1"/>
</dbReference>
<protein>
    <recommendedName>
        <fullName evidence="1">START domain-containing protein</fullName>
    </recommendedName>
</protein>
<keyword evidence="3" id="KW-1185">Reference proteome</keyword>
<dbReference type="InterPro" id="IPR002913">
    <property type="entry name" value="START_lipid-bd_dom"/>
</dbReference>
<evidence type="ECO:0000313" key="2">
    <source>
        <dbReference type="EnsemblMetazoa" id="XP_020900491.1"/>
    </source>
</evidence>
<name>A0A913X857_EXADI</name>
<dbReference type="OMA" id="WLEYGDI"/>
<sequence length="451" mass="51363">MAMTEAQVVLRSKSDIDFEFVAKNDHIIASYLTTSSSKIPGGSYLYSINGHQLHGSSSASLLKDVNQTIESEKSYPLTLVFKSELDVKVRKKMNFPVSNKFLGEFPPLSEKEWDEYKSLAKSWVQPLIDASNSDEGFDYVCTRENVEIYQGHDPHKKIQMVRGKTKVKCSKDEMRAFMISPTTDSFRRLFHMIDAHFQDGILVHKCPKDYKHPEVPFYSIKWAVMGVRSSPFWLRDVCWLEYGDILKDENGEEFGFGVASSIERPTECPTMEEYKLVRADVMVSGYLFRPVPNAPDYMEITYVVQADPKGWLPAWAVNMFAWQQALNVARIRHNAEGIHQAKEKMADHTRNGAAVQGVLVPHGQSYAIDIDSPEGSSILSFGFCTEDHDIGFYVTKLNSDISWSESTRYSADKSPISGQVKLSKKCHQIIFDNTYSWFTAKQVYYWFSVSS</sequence>
<dbReference type="KEGG" id="epa:110239123"/>
<proteinExistence type="predicted"/>
<dbReference type="InterPro" id="IPR023393">
    <property type="entry name" value="START-like_dom_sf"/>
</dbReference>
<dbReference type="AlphaFoldDB" id="A0A913X857"/>
<feature type="domain" description="START" evidence="1">
    <location>
        <begin position="269"/>
        <end position="318"/>
    </location>
</feature>
<dbReference type="Pfam" id="PF01852">
    <property type="entry name" value="START"/>
    <property type="match status" value="1"/>
</dbReference>
<dbReference type="PROSITE" id="PS50848">
    <property type="entry name" value="START"/>
    <property type="match status" value="1"/>
</dbReference>
<dbReference type="CDD" id="cd00177">
    <property type="entry name" value="START"/>
    <property type="match status" value="1"/>
</dbReference>
<dbReference type="OrthoDB" id="660555at2759"/>